<evidence type="ECO:0000313" key="11">
    <source>
        <dbReference type="EMBL" id="TXK79160.1"/>
    </source>
</evidence>
<dbReference type="PANTHER" id="PTHR30386:SF28">
    <property type="entry name" value="EXPORTED PROTEIN"/>
    <property type="match status" value="1"/>
</dbReference>
<comment type="similarity">
    <text evidence="2">Belongs to the membrane fusion protein (MFP) (TC 8.A.1) family.</text>
</comment>
<evidence type="ECO:0000259" key="9">
    <source>
        <dbReference type="Pfam" id="PF25917"/>
    </source>
</evidence>
<comment type="subcellular location">
    <subcellularLocation>
        <location evidence="1">Membrane</location>
        <topology evidence="1">Single-pass membrane protein</topology>
    </subcellularLocation>
</comment>
<dbReference type="PROSITE" id="PS00543">
    <property type="entry name" value="HLYD_FAMILY"/>
    <property type="match status" value="1"/>
</dbReference>
<feature type="domain" description="AprE-like beta-barrel" evidence="10">
    <location>
        <begin position="351"/>
        <end position="444"/>
    </location>
</feature>
<dbReference type="GO" id="GO:0009306">
    <property type="term" value="P:protein secretion"/>
    <property type="evidence" value="ECO:0007669"/>
    <property type="project" value="InterPro"/>
</dbReference>
<feature type="coiled-coil region" evidence="7">
    <location>
        <begin position="185"/>
        <end position="219"/>
    </location>
</feature>
<comment type="caution">
    <text evidence="11">The sequence shown here is derived from an EMBL/GenBank/DDBJ whole genome shotgun (WGS) entry which is preliminary data.</text>
</comment>
<feature type="coiled-coil region" evidence="7">
    <location>
        <begin position="244"/>
        <end position="310"/>
    </location>
</feature>
<name>A0A5C8LVI8_9GAMM</name>
<sequence length="467" mass="53370">MLIICLFFWLYYTWFLLLISVFSGVGCKPVDTKWKIFWQFKNCMEFHCMATEQALFRVKAVQAQQQRLEGKVSVVQPVSSSVLCFCLILIVSSLLLFLHQANFSRKETVQGYLKPSTGVVRIQSQRSAVLTQLYVQDGAQVEAGQKLALLSSDEFLAAGQSLTSHLQSSLTRQLVLNSQKQQELIQSFEQQDQQLAVQINNVKQQLSDNQRQQKLLTERIDLQAERLASQQKLALKGHLPRLQLEQQQDQHLMLQQQLAEVQTLAQSIRQQQIQWEHQRQTLPVDLQRQLQQLKAEQLQFEQQKTELMARGEVLLTAPVSGRVTNLVVAQGQQLQGSQVLMQLLPEAGVLYAQLLVPTRAFGFIQPGQTTWLRFDAFPYQRFGLYQGEVSQLSKAVLMAQDPDSPVRIQEPVYQVQVRLNQQFIEAYGEQLPLQAGMLLNADIVLEQRSVLSWLLEPLVSLKGRFQI</sequence>
<evidence type="ECO:0000256" key="8">
    <source>
        <dbReference type="SAM" id="Phobius"/>
    </source>
</evidence>
<protein>
    <submittedName>
        <fullName evidence="11">HlyD family efflux transporter periplasmic adaptor subunit</fullName>
    </submittedName>
</protein>
<keyword evidence="6 8" id="KW-0472">Membrane</keyword>
<dbReference type="InterPro" id="IPR006144">
    <property type="entry name" value="Secretion_HlyD_CS"/>
</dbReference>
<evidence type="ECO:0000256" key="6">
    <source>
        <dbReference type="ARBA" id="ARBA00023136"/>
    </source>
</evidence>
<keyword evidence="12" id="KW-1185">Reference proteome</keyword>
<evidence type="ECO:0000259" key="10">
    <source>
        <dbReference type="Pfam" id="PF26002"/>
    </source>
</evidence>
<organism evidence="11 12">
    <name type="scientific">Rheinheimera tangshanensis</name>
    <dbReference type="NCBI Taxonomy" id="400153"/>
    <lineage>
        <taxon>Bacteria</taxon>
        <taxon>Pseudomonadati</taxon>
        <taxon>Pseudomonadota</taxon>
        <taxon>Gammaproteobacteria</taxon>
        <taxon>Chromatiales</taxon>
        <taxon>Chromatiaceae</taxon>
        <taxon>Rheinheimera</taxon>
    </lineage>
</organism>
<dbReference type="InterPro" id="IPR058625">
    <property type="entry name" value="MdtA-like_BSH"/>
</dbReference>
<evidence type="ECO:0000256" key="1">
    <source>
        <dbReference type="ARBA" id="ARBA00004167"/>
    </source>
</evidence>
<evidence type="ECO:0000256" key="7">
    <source>
        <dbReference type="SAM" id="Coils"/>
    </source>
</evidence>
<dbReference type="OrthoDB" id="9775513at2"/>
<accession>A0A5C8LVI8</accession>
<evidence type="ECO:0000256" key="4">
    <source>
        <dbReference type="ARBA" id="ARBA00022692"/>
    </source>
</evidence>
<gene>
    <name evidence="11" type="ORF">FU839_14780</name>
</gene>
<dbReference type="InterPro" id="IPR050739">
    <property type="entry name" value="MFP"/>
</dbReference>
<proteinExistence type="inferred from homology"/>
<dbReference type="InterPro" id="IPR058982">
    <property type="entry name" value="Beta-barrel_AprE"/>
</dbReference>
<dbReference type="Gene3D" id="2.40.50.100">
    <property type="match status" value="1"/>
</dbReference>
<dbReference type="PANTHER" id="PTHR30386">
    <property type="entry name" value="MEMBRANE FUSION SUBUNIT OF EMRAB-TOLC MULTIDRUG EFFLUX PUMP"/>
    <property type="match status" value="1"/>
</dbReference>
<keyword evidence="5 8" id="KW-1133">Transmembrane helix</keyword>
<feature type="domain" description="Multidrug resistance protein MdtA-like barrel-sandwich hybrid" evidence="9">
    <location>
        <begin position="119"/>
        <end position="338"/>
    </location>
</feature>
<dbReference type="EMBL" id="VRLR01000011">
    <property type="protein sequence ID" value="TXK79160.1"/>
    <property type="molecule type" value="Genomic_DNA"/>
</dbReference>
<evidence type="ECO:0000256" key="3">
    <source>
        <dbReference type="ARBA" id="ARBA00022448"/>
    </source>
</evidence>
<evidence type="ECO:0000256" key="5">
    <source>
        <dbReference type="ARBA" id="ARBA00022989"/>
    </source>
</evidence>
<dbReference type="AlphaFoldDB" id="A0A5C8LVI8"/>
<keyword evidence="3" id="KW-0813">Transport</keyword>
<keyword evidence="7" id="KW-0175">Coiled coil</keyword>
<evidence type="ECO:0000313" key="12">
    <source>
        <dbReference type="Proteomes" id="UP000321814"/>
    </source>
</evidence>
<dbReference type="PRINTS" id="PR01490">
    <property type="entry name" value="RTXTOXIND"/>
</dbReference>
<keyword evidence="4 8" id="KW-0812">Transmembrane</keyword>
<dbReference type="Pfam" id="PF25917">
    <property type="entry name" value="BSH_RND"/>
    <property type="match status" value="1"/>
</dbReference>
<evidence type="ECO:0000256" key="2">
    <source>
        <dbReference type="ARBA" id="ARBA00009477"/>
    </source>
</evidence>
<dbReference type="GO" id="GO:0016020">
    <property type="term" value="C:membrane"/>
    <property type="evidence" value="ECO:0007669"/>
    <property type="project" value="UniProtKB-SubCell"/>
</dbReference>
<reference evidence="11 12" key="1">
    <citation type="submission" date="2019-08" db="EMBL/GenBank/DDBJ databases">
        <title>Draft genome analysis of Rheinheimera tangshanensis isolated from the roots of fresh rice plants (Oryza sativa).</title>
        <authorList>
            <person name="Yu Q."/>
            <person name="Qi Y."/>
            <person name="Zhang H."/>
            <person name="Pu J."/>
        </authorList>
    </citation>
    <scope>NUCLEOTIDE SEQUENCE [LARGE SCALE GENOMIC DNA]</scope>
    <source>
        <strain evidence="11 12">JA3-B52</strain>
    </source>
</reference>
<dbReference type="Pfam" id="PF26002">
    <property type="entry name" value="Beta-barrel_AprE"/>
    <property type="match status" value="1"/>
</dbReference>
<dbReference type="Proteomes" id="UP000321814">
    <property type="component" value="Unassembled WGS sequence"/>
</dbReference>
<feature type="transmembrane region" description="Helical" evidence="8">
    <location>
        <begin position="78"/>
        <end position="98"/>
    </location>
</feature>